<dbReference type="SMART" id="SM00240">
    <property type="entry name" value="FHA"/>
    <property type="match status" value="1"/>
</dbReference>
<dbReference type="Gene3D" id="2.60.200.20">
    <property type="match status" value="1"/>
</dbReference>
<evidence type="ECO:0000256" key="1">
    <source>
        <dbReference type="ARBA" id="ARBA00022553"/>
    </source>
</evidence>
<proteinExistence type="predicted"/>
<evidence type="ECO:0000313" key="4">
    <source>
        <dbReference type="EMBL" id="GGS57077.1"/>
    </source>
</evidence>
<reference evidence="4" key="2">
    <citation type="submission" date="2020-09" db="EMBL/GenBank/DDBJ databases">
        <authorList>
            <person name="Sun Q."/>
            <person name="Ohkuma M."/>
        </authorList>
    </citation>
    <scope>NUCLEOTIDE SEQUENCE</scope>
    <source>
        <strain evidence="4">JCM 4234</strain>
    </source>
</reference>
<dbReference type="EMBL" id="BMSL01000021">
    <property type="protein sequence ID" value="GGS57077.1"/>
    <property type="molecule type" value="Genomic_DNA"/>
</dbReference>
<dbReference type="InterPro" id="IPR008984">
    <property type="entry name" value="SMAD_FHA_dom_sf"/>
</dbReference>
<feature type="domain" description="FHA" evidence="3">
    <location>
        <begin position="43"/>
        <end position="92"/>
    </location>
</feature>
<name>A0A918GS06_STRGD</name>
<feature type="region of interest" description="Disordered" evidence="2">
    <location>
        <begin position="125"/>
        <end position="215"/>
    </location>
</feature>
<evidence type="ECO:0000256" key="2">
    <source>
        <dbReference type="SAM" id="MobiDB-lite"/>
    </source>
</evidence>
<sequence length="215" mass="24426">MFDIPRLPVTGGTSGDNPMGLGVPELVLESNGQTWTLDPSRPYTLGRDPQGDIVFTDARVSWRHATVRFDGRGWVLEDHGSTNGTFVHGRRIHRCELDAATAVHLGNATDGPLLNLSATAVTADPRQAHPEHQPYAPRPASYTQQFAPPHQEAHPPHIPQQQQQNQHQYQQLPWHQYQQPPPYQHHHPNQYQQQPNPQQHHHPHPNPHQHQHQHP</sequence>
<dbReference type="Proteomes" id="UP000653493">
    <property type="component" value="Unassembled WGS sequence"/>
</dbReference>
<keyword evidence="1" id="KW-0597">Phosphoprotein</keyword>
<evidence type="ECO:0000313" key="5">
    <source>
        <dbReference type="Proteomes" id="UP000653493"/>
    </source>
</evidence>
<comment type="caution">
    <text evidence="4">The sequence shown here is derived from an EMBL/GenBank/DDBJ whole genome shotgun (WGS) entry which is preliminary data.</text>
</comment>
<dbReference type="InterPro" id="IPR000253">
    <property type="entry name" value="FHA_dom"/>
</dbReference>
<dbReference type="FunFam" id="2.60.200.20:FF:000064">
    <property type="entry name" value="Putative ABC transporter ATP-binding protein"/>
    <property type="match status" value="1"/>
</dbReference>
<accession>A0A918GS06</accession>
<keyword evidence="5" id="KW-1185">Reference proteome</keyword>
<feature type="compositionally biased region" description="Low complexity" evidence="2">
    <location>
        <begin position="159"/>
        <end position="178"/>
    </location>
</feature>
<organism evidence="4 5">
    <name type="scientific">Streptomyces griseoviridis</name>
    <dbReference type="NCBI Taxonomy" id="45398"/>
    <lineage>
        <taxon>Bacteria</taxon>
        <taxon>Bacillati</taxon>
        <taxon>Actinomycetota</taxon>
        <taxon>Actinomycetes</taxon>
        <taxon>Kitasatosporales</taxon>
        <taxon>Streptomycetaceae</taxon>
        <taxon>Streptomyces</taxon>
    </lineage>
</organism>
<protein>
    <recommendedName>
        <fullName evidence="3">FHA domain-containing protein</fullName>
    </recommendedName>
</protein>
<gene>
    <name evidence="4" type="ORF">GCM10010238_52930</name>
</gene>
<dbReference type="PROSITE" id="PS50006">
    <property type="entry name" value="FHA_DOMAIN"/>
    <property type="match status" value="1"/>
</dbReference>
<feature type="compositionally biased region" description="Basic residues" evidence="2">
    <location>
        <begin position="199"/>
        <end position="215"/>
    </location>
</feature>
<evidence type="ECO:0000259" key="3">
    <source>
        <dbReference type="PROSITE" id="PS50006"/>
    </source>
</evidence>
<reference evidence="4" key="1">
    <citation type="journal article" date="2014" name="Int. J. Syst. Evol. Microbiol.">
        <title>Complete genome sequence of Corynebacterium casei LMG S-19264T (=DSM 44701T), isolated from a smear-ripened cheese.</title>
        <authorList>
            <consortium name="US DOE Joint Genome Institute (JGI-PGF)"/>
            <person name="Walter F."/>
            <person name="Albersmeier A."/>
            <person name="Kalinowski J."/>
            <person name="Ruckert C."/>
        </authorList>
    </citation>
    <scope>NUCLEOTIDE SEQUENCE</scope>
    <source>
        <strain evidence="4">JCM 4234</strain>
    </source>
</reference>
<dbReference type="SUPFAM" id="SSF49879">
    <property type="entry name" value="SMAD/FHA domain"/>
    <property type="match status" value="1"/>
</dbReference>
<dbReference type="Pfam" id="PF00498">
    <property type="entry name" value="FHA"/>
    <property type="match status" value="1"/>
</dbReference>
<dbReference type="AlphaFoldDB" id="A0A918GS06"/>
<feature type="compositionally biased region" description="Low complexity" evidence="2">
    <location>
        <begin position="189"/>
        <end position="198"/>
    </location>
</feature>